<dbReference type="GO" id="GO:0005737">
    <property type="term" value="C:cytoplasm"/>
    <property type="evidence" value="ECO:0007669"/>
    <property type="project" value="UniProtKB-SubCell"/>
</dbReference>
<comment type="similarity">
    <text evidence="5">Belongs to the RimM family.</text>
</comment>
<dbReference type="Pfam" id="PF24986">
    <property type="entry name" value="PRC_RimM"/>
    <property type="match status" value="1"/>
</dbReference>
<evidence type="ECO:0000313" key="10">
    <source>
        <dbReference type="Proteomes" id="UP000708298"/>
    </source>
</evidence>
<evidence type="ECO:0000256" key="3">
    <source>
        <dbReference type="ARBA" id="ARBA00022552"/>
    </source>
</evidence>
<feature type="domain" description="RimM N-terminal" evidence="7">
    <location>
        <begin position="8"/>
        <end position="89"/>
    </location>
</feature>
<dbReference type="InterPro" id="IPR036976">
    <property type="entry name" value="RimM_N_sf"/>
</dbReference>
<keyword evidence="4 5" id="KW-0143">Chaperone</keyword>
<dbReference type="Proteomes" id="UP000708298">
    <property type="component" value="Unassembled WGS sequence"/>
</dbReference>
<reference evidence="9" key="2">
    <citation type="submission" date="2021-01" db="EMBL/GenBank/DDBJ databases">
        <authorList>
            <person name="Mieszkin S."/>
            <person name="Pouder E."/>
            <person name="Alain K."/>
        </authorList>
    </citation>
    <scope>NUCLEOTIDE SEQUENCE</scope>
    <source>
        <strain evidence="9">HW T2.11</strain>
    </source>
</reference>
<dbReference type="GO" id="GO:0005840">
    <property type="term" value="C:ribosome"/>
    <property type="evidence" value="ECO:0007669"/>
    <property type="project" value="InterPro"/>
</dbReference>
<dbReference type="AlphaFoldDB" id="A0A964DX79"/>
<evidence type="ECO:0000313" key="9">
    <source>
        <dbReference type="EMBL" id="MCB8873752.1"/>
    </source>
</evidence>
<proteinExistence type="inferred from homology"/>
<dbReference type="PANTHER" id="PTHR33692">
    <property type="entry name" value="RIBOSOME MATURATION FACTOR RIMM"/>
    <property type="match status" value="1"/>
</dbReference>
<dbReference type="InterPro" id="IPR009000">
    <property type="entry name" value="Transl_B-barrel_sf"/>
</dbReference>
<keyword evidence="3 5" id="KW-0698">rRNA processing</keyword>
<evidence type="ECO:0000256" key="1">
    <source>
        <dbReference type="ARBA" id="ARBA00022490"/>
    </source>
</evidence>
<keyword evidence="10" id="KW-1185">Reference proteome</keyword>
<organism evidence="9 10">
    <name type="scientific">Acidisoma silvae</name>
    <dbReference type="NCBI Taxonomy" id="2802396"/>
    <lineage>
        <taxon>Bacteria</taxon>
        <taxon>Pseudomonadati</taxon>
        <taxon>Pseudomonadota</taxon>
        <taxon>Alphaproteobacteria</taxon>
        <taxon>Acetobacterales</taxon>
        <taxon>Acidocellaceae</taxon>
        <taxon>Acidisoma</taxon>
    </lineage>
</organism>
<dbReference type="HAMAP" id="MF_00014">
    <property type="entry name" value="Ribosome_mat_RimM"/>
    <property type="match status" value="1"/>
</dbReference>
<dbReference type="RefSeq" id="WP_227319434.1">
    <property type="nucleotide sequence ID" value="NZ_JAESVB010000001.1"/>
</dbReference>
<comment type="subcellular location">
    <subcellularLocation>
        <location evidence="5">Cytoplasm</location>
    </subcellularLocation>
</comment>
<dbReference type="InterPro" id="IPR002676">
    <property type="entry name" value="RimM_N"/>
</dbReference>
<dbReference type="NCBIfam" id="TIGR02273">
    <property type="entry name" value="16S_RimM"/>
    <property type="match status" value="1"/>
</dbReference>
<dbReference type="EMBL" id="JAESVB010000001">
    <property type="protein sequence ID" value="MCB8873752.1"/>
    <property type="molecule type" value="Genomic_DNA"/>
</dbReference>
<dbReference type="InterPro" id="IPR011033">
    <property type="entry name" value="PRC_barrel-like_sf"/>
</dbReference>
<name>A0A964DX79_9PROT</name>
<comment type="caution">
    <text evidence="9">The sequence shown here is derived from an EMBL/GenBank/DDBJ whole genome shotgun (WGS) entry which is preliminary data.</text>
</comment>
<dbReference type="SUPFAM" id="SSF50346">
    <property type="entry name" value="PRC-barrel domain"/>
    <property type="match status" value="1"/>
</dbReference>
<dbReference type="GO" id="GO:0042274">
    <property type="term" value="P:ribosomal small subunit biogenesis"/>
    <property type="evidence" value="ECO:0007669"/>
    <property type="project" value="UniProtKB-UniRule"/>
</dbReference>
<dbReference type="GO" id="GO:0043022">
    <property type="term" value="F:ribosome binding"/>
    <property type="evidence" value="ECO:0007669"/>
    <property type="project" value="InterPro"/>
</dbReference>
<evidence type="ECO:0000259" key="7">
    <source>
        <dbReference type="Pfam" id="PF01782"/>
    </source>
</evidence>
<sequence length="187" mass="20096">MSDERILMGVIGRPHGVRGLVHVQSYTADPDDLADYGVLSDDRGREFKLAWEREGVARLFQRVNGRDVPVSDREAAAALTNTRLYVSRDALPPADEDEYYLTDLIGLKAEDQSGRVIGTVALVHDYGAGTSLEITLTRGAPLIIPFTARAVPVVDVRGGRIVVDPPEATDGEEQNGAAQGGNAEVDA</sequence>
<reference evidence="9" key="1">
    <citation type="journal article" date="2021" name="Microorganisms">
        <title>Acidisoma silvae sp. nov. and Acidisomacellulosilytica sp. nov., Two Acidophilic Bacteria Isolated from Decaying Wood, Hydrolyzing Cellulose and Producing Poly-3-hydroxybutyrate.</title>
        <authorList>
            <person name="Mieszkin S."/>
            <person name="Pouder E."/>
            <person name="Uroz S."/>
            <person name="Simon-Colin C."/>
            <person name="Alain K."/>
        </authorList>
    </citation>
    <scope>NUCLEOTIDE SEQUENCE</scope>
    <source>
        <strain evidence="9">HW T2.11</strain>
    </source>
</reference>
<comment type="subunit">
    <text evidence="5">Binds ribosomal protein uS19.</text>
</comment>
<dbReference type="PANTHER" id="PTHR33692:SF1">
    <property type="entry name" value="RIBOSOME MATURATION FACTOR RIMM"/>
    <property type="match status" value="1"/>
</dbReference>
<comment type="domain">
    <text evidence="5">The PRC barrel domain binds ribosomal protein uS19.</text>
</comment>
<dbReference type="InterPro" id="IPR056792">
    <property type="entry name" value="PRC_RimM"/>
</dbReference>
<dbReference type="Gene3D" id="2.40.30.60">
    <property type="entry name" value="RimM"/>
    <property type="match status" value="1"/>
</dbReference>
<comment type="function">
    <text evidence="5">An accessory protein needed during the final step in the assembly of 30S ribosomal subunit, possibly for assembly of the head region. Essential for efficient processing of 16S rRNA. May be needed both before and after RbfA during the maturation of 16S rRNA. It has affinity for free ribosomal 30S subunits but not for 70S ribosomes.</text>
</comment>
<evidence type="ECO:0000256" key="4">
    <source>
        <dbReference type="ARBA" id="ARBA00023186"/>
    </source>
</evidence>
<protein>
    <recommendedName>
        <fullName evidence="5">Ribosome maturation factor RimM</fullName>
    </recommendedName>
</protein>
<evidence type="ECO:0000259" key="8">
    <source>
        <dbReference type="Pfam" id="PF24986"/>
    </source>
</evidence>
<dbReference type="SUPFAM" id="SSF50447">
    <property type="entry name" value="Translation proteins"/>
    <property type="match status" value="1"/>
</dbReference>
<accession>A0A964DX79</accession>
<dbReference type="InterPro" id="IPR011961">
    <property type="entry name" value="RimM"/>
</dbReference>
<gene>
    <name evidence="5 9" type="primary">rimM</name>
    <name evidence="9" type="ORF">ASILVAE211_01065</name>
</gene>
<evidence type="ECO:0000256" key="2">
    <source>
        <dbReference type="ARBA" id="ARBA00022517"/>
    </source>
</evidence>
<dbReference type="Gene3D" id="2.30.30.240">
    <property type="entry name" value="PRC-barrel domain"/>
    <property type="match status" value="1"/>
</dbReference>
<dbReference type="GO" id="GO:0006364">
    <property type="term" value="P:rRNA processing"/>
    <property type="evidence" value="ECO:0007669"/>
    <property type="project" value="UniProtKB-UniRule"/>
</dbReference>
<feature type="region of interest" description="Disordered" evidence="6">
    <location>
        <begin position="164"/>
        <end position="187"/>
    </location>
</feature>
<evidence type="ECO:0000256" key="6">
    <source>
        <dbReference type="SAM" id="MobiDB-lite"/>
    </source>
</evidence>
<dbReference type="Pfam" id="PF01782">
    <property type="entry name" value="RimM"/>
    <property type="match status" value="1"/>
</dbReference>
<keyword evidence="2 5" id="KW-0690">Ribosome biogenesis</keyword>
<evidence type="ECO:0000256" key="5">
    <source>
        <dbReference type="HAMAP-Rule" id="MF_00014"/>
    </source>
</evidence>
<keyword evidence="1 5" id="KW-0963">Cytoplasm</keyword>
<feature type="domain" description="Ribosome maturation factor RimM PRC barrel" evidence="8">
    <location>
        <begin position="102"/>
        <end position="167"/>
    </location>
</feature>